<evidence type="ECO:0000256" key="9">
    <source>
        <dbReference type="SAM" id="Coils"/>
    </source>
</evidence>
<keyword evidence="4" id="KW-0805">Transcription regulation</keyword>
<dbReference type="Gene3D" id="1.20.5.170">
    <property type="match status" value="1"/>
</dbReference>
<feature type="coiled-coil region" evidence="9">
    <location>
        <begin position="201"/>
        <end position="235"/>
    </location>
</feature>
<evidence type="ECO:0000313" key="13">
    <source>
        <dbReference type="Proteomes" id="UP001623330"/>
    </source>
</evidence>
<dbReference type="InterPro" id="IPR046347">
    <property type="entry name" value="bZIP_sf"/>
</dbReference>
<dbReference type="PROSITE" id="PS00036">
    <property type="entry name" value="BZIP_BASIC"/>
    <property type="match status" value="1"/>
</dbReference>
<dbReference type="CDD" id="cd14688">
    <property type="entry name" value="bZIP_YAP"/>
    <property type="match status" value="1"/>
</dbReference>
<gene>
    <name evidence="12" type="ORF">RNJ44_01398</name>
</gene>
<protein>
    <recommendedName>
        <fullName evidence="8">Putative transcription factor kapC</fullName>
    </recommendedName>
</protein>
<evidence type="ECO:0000256" key="1">
    <source>
        <dbReference type="ARBA" id="ARBA00004049"/>
    </source>
</evidence>
<keyword evidence="9" id="KW-0175">Coiled coil</keyword>
<evidence type="ECO:0000256" key="7">
    <source>
        <dbReference type="ARBA" id="ARBA00023242"/>
    </source>
</evidence>
<keyword evidence="6" id="KW-0804">Transcription</keyword>
<keyword evidence="13" id="KW-1185">Reference proteome</keyword>
<dbReference type="PANTHER" id="PTHR40621">
    <property type="entry name" value="TRANSCRIPTION FACTOR KAPC-RELATED"/>
    <property type="match status" value="1"/>
</dbReference>
<evidence type="ECO:0000256" key="2">
    <source>
        <dbReference type="ARBA" id="ARBA00004123"/>
    </source>
</evidence>
<evidence type="ECO:0000256" key="6">
    <source>
        <dbReference type="ARBA" id="ARBA00023163"/>
    </source>
</evidence>
<comment type="function">
    <text evidence="1">Putative transcription factor.</text>
</comment>
<evidence type="ECO:0000256" key="4">
    <source>
        <dbReference type="ARBA" id="ARBA00023015"/>
    </source>
</evidence>
<dbReference type="InterPro" id="IPR004827">
    <property type="entry name" value="bZIP"/>
</dbReference>
<sequence length="245" mass="27617">MIRQYNYTEQPQYHVSPSTPRTSVPVITQMNRGPMCNTPYYQTQPNYITSTSAMNNQAATAIVTQLPPIQSLTHNLMQQQQPLQPNVVSRGSGSVSPVGMYTQQHMLRVPVEDKERRNSINIGTLCQETEDNSSKNNLPTPSDSTAPTSRKSSISSDLPVYNNGEKYNENGELIGKTGKPLRNTKRAAQNRSAQKAFRQRREKYIKALEEKARQYDSLLKENLELKNMVESLKQGRPVSANMITK</sequence>
<dbReference type="Proteomes" id="UP001623330">
    <property type="component" value="Unassembled WGS sequence"/>
</dbReference>
<accession>A0ABR4NPL6</accession>
<evidence type="ECO:0000256" key="3">
    <source>
        <dbReference type="ARBA" id="ARBA00007163"/>
    </source>
</evidence>
<feature type="compositionally biased region" description="Polar residues" evidence="10">
    <location>
        <begin position="134"/>
        <end position="156"/>
    </location>
</feature>
<comment type="caution">
    <text evidence="12">The sequence shown here is derived from an EMBL/GenBank/DDBJ whole genome shotgun (WGS) entry which is preliminary data.</text>
</comment>
<reference evidence="12 13" key="1">
    <citation type="submission" date="2024-05" db="EMBL/GenBank/DDBJ databases">
        <title>Long read based assembly of the Candida bracarensis genome reveals expanded adhesin content.</title>
        <authorList>
            <person name="Marcet-Houben M."/>
            <person name="Ksiezopolska E."/>
            <person name="Gabaldon T."/>
        </authorList>
    </citation>
    <scope>NUCLEOTIDE SEQUENCE [LARGE SCALE GENOMIC DNA]</scope>
    <source>
        <strain evidence="12 13">CBM6</strain>
    </source>
</reference>
<evidence type="ECO:0000313" key="12">
    <source>
        <dbReference type="EMBL" id="KAL3230035.1"/>
    </source>
</evidence>
<dbReference type="SUPFAM" id="SSF57959">
    <property type="entry name" value="Leucine zipper domain"/>
    <property type="match status" value="1"/>
</dbReference>
<evidence type="ECO:0000259" key="11">
    <source>
        <dbReference type="PROSITE" id="PS00036"/>
    </source>
</evidence>
<proteinExistence type="inferred from homology"/>
<dbReference type="InterPro" id="IPR050936">
    <property type="entry name" value="AP-1-like"/>
</dbReference>
<dbReference type="Pfam" id="PF00170">
    <property type="entry name" value="bZIP_1"/>
    <property type="match status" value="1"/>
</dbReference>
<name>A0ABR4NPL6_9SACH</name>
<comment type="similarity">
    <text evidence="3">Belongs to the bZIP family.</text>
</comment>
<feature type="region of interest" description="Disordered" evidence="10">
    <location>
        <begin position="124"/>
        <end position="197"/>
    </location>
</feature>
<evidence type="ECO:0000256" key="8">
    <source>
        <dbReference type="ARBA" id="ARBA00044067"/>
    </source>
</evidence>
<feature type="domain" description="BZIP" evidence="11">
    <location>
        <begin position="185"/>
        <end position="200"/>
    </location>
</feature>
<dbReference type="PANTHER" id="PTHR40621:SF11">
    <property type="entry name" value="TRANSCRIPTION FACTOR KAPC-RELATED"/>
    <property type="match status" value="1"/>
</dbReference>
<comment type="subcellular location">
    <subcellularLocation>
        <location evidence="2">Nucleus</location>
    </subcellularLocation>
</comment>
<feature type="region of interest" description="Disordered" evidence="10">
    <location>
        <begin position="1"/>
        <end position="23"/>
    </location>
</feature>
<organism evidence="12 13">
    <name type="scientific">Nakaseomyces bracarensis</name>
    <dbReference type="NCBI Taxonomy" id="273131"/>
    <lineage>
        <taxon>Eukaryota</taxon>
        <taxon>Fungi</taxon>
        <taxon>Dikarya</taxon>
        <taxon>Ascomycota</taxon>
        <taxon>Saccharomycotina</taxon>
        <taxon>Saccharomycetes</taxon>
        <taxon>Saccharomycetales</taxon>
        <taxon>Saccharomycetaceae</taxon>
        <taxon>Nakaseomyces</taxon>
    </lineage>
</organism>
<dbReference type="EMBL" id="JBEVYD010000010">
    <property type="protein sequence ID" value="KAL3230035.1"/>
    <property type="molecule type" value="Genomic_DNA"/>
</dbReference>
<evidence type="ECO:0000256" key="5">
    <source>
        <dbReference type="ARBA" id="ARBA00023125"/>
    </source>
</evidence>
<keyword evidence="7" id="KW-0539">Nucleus</keyword>
<keyword evidence="5" id="KW-0238">DNA-binding</keyword>
<evidence type="ECO:0000256" key="10">
    <source>
        <dbReference type="SAM" id="MobiDB-lite"/>
    </source>
</evidence>